<dbReference type="PANTHER" id="PTHR33571:SF14">
    <property type="entry name" value="PROTEIN ADENYLYLTRANSFERASE MJ0435-RELATED"/>
    <property type="match status" value="1"/>
</dbReference>
<dbReference type="EMBL" id="CP091139">
    <property type="protein sequence ID" value="UUT34326.1"/>
    <property type="molecule type" value="Genomic_DNA"/>
</dbReference>
<dbReference type="SUPFAM" id="SSF81301">
    <property type="entry name" value="Nucleotidyltransferase"/>
    <property type="match status" value="1"/>
</dbReference>
<protein>
    <submittedName>
        <fullName evidence="9">Nucleotidyltransferase domain-containing protein</fullName>
    </submittedName>
</protein>
<dbReference type="PANTHER" id="PTHR33571">
    <property type="entry name" value="SSL8005 PROTEIN"/>
    <property type="match status" value="1"/>
</dbReference>
<name>A0ABY5NGV5_9MICO</name>
<proteinExistence type="predicted"/>
<keyword evidence="3" id="KW-0548">Nucleotidyltransferase</keyword>
<keyword evidence="4" id="KW-0479">Metal-binding</keyword>
<sequence length="82" mass="8828">MAGLFAAASLNPPLVFGSVARGDDDETGDLDLLVDFTDRHDITDLLDLRERLGRLLTVPVDLVDSRAGGRVVRQALDEAVPL</sequence>
<evidence type="ECO:0000256" key="4">
    <source>
        <dbReference type="ARBA" id="ARBA00022723"/>
    </source>
</evidence>
<dbReference type="RefSeq" id="WP_259610841.1">
    <property type="nucleotide sequence ID" value="NZ_CP091139.2"/>
</dbReference>
<accession>A0ABY5NGV5</accession>
<dbReference type="InterPro" id="IPR052038">
    <property type="entry name" value="Type-VII_TA_antitoxin"/>
</dbReference>
<dbReference type="CDD" id="cd05403">
    <property type="entry name" value="NT_KNTase_like"/>
    <property type="match status" value="1"/>
</dbReference>
<organism evidence="9 10">
    <name type="scientific">Microbacterium elymi</name>
    <dbReference type="NCBI Taxonomy" id="2909587"/>
    <lineage>
        <taxon>Bacteria</taxon>
        <taxon>Bacillati</taxon>
        <taxon>Actinomycetota</taxon>
        <taxon>Actinomycetes</taxon>
        <taxon>Micrococcales</taxon>
        <taxon>Microbacteriaceae</taxon>
        <taxon>Microbacterium</taxon>
    </lineage>
</organism>
<keyword evidence="10" id="KW-1185">Reference proteome</keyword>
<keyword evidence="7" id="KW-0460">Magnesium</keyword>
<dbReference type="Gene3D" id="3.30.460.10">
    <property type="entry name" value="Beta Polymerase, domain 2"/>
    <property type="match status" value="1"/>
</dbReference>
<dbReference type="InterPro" id="IPR043519">
    <property type="entry name" value="NT_sf"/>
</dbReference>
<evidence type="ECO:0000256" key="7">
    <source>
        <dbReference type="ARBA" id="ARBA00022842"/>
    </source>
</evidence>
<dbReference type="InterPro" id="IPR041633">
    <property type="entry name" value="Polbeta"/>
</dbReference>
<evidence type="ECO:0000259" key="8">
    <source>
        <dbReference type="Pfam" id="PF18765"/>
    </source>
</evidence>
<evidence type="ECO:0000256" key="2">
    <source>
        <dbReference type="ARBA" id="ARBA00022679"/>
    </source>
</evidence>
<reference evidence="9" key="1">
    <citation type="submission" date="2022-01" db="EMBL/GenBank/DDBJ databases">
        <title>Microbacterium eymi and Microbacterium rhizovicinus sp. nov., isolated from the rhizospheric soil of Elymus tsukushiensis, a plant native to the Dokdo Islands, Republic of Korea.</title>
        <authorList>
            <person name="Hwang Y.J."/>
        </authorList>
    </citation>
    <scope>NUCLEOTIDE SEQUENCE</scope>
    <source>
        <strain evidence="9">KUDC0405</strain>
    </source>
</reference>
<dbReference type="Proteomes" id="UP001054811">
    <property type="component" value="Chromosome"/>
</dbReference>
<keyword evidence="2" id="KW-0808">Transferase</keyword>
<evidence type="ECO:0000313" key="9">
    <source>
        <dbReference type="EMBL" id="UUT34326.1"/>
    </source>
</evidence>
<evidence type="ECO:0000256" key="6">
    <source>
        <dbReference type="ARBA" id="ARBA00022840"/>
    </source>
</evidence>
<feature type="domain" description="Polymerase beta nucleotidyltransferase" evidence="8">
    <location>
        <begin position="15"/>
        <end position="76"/>
    </location>
</feature>
<gene>
    <name evidence="9" type="ORF">L2X98_27090</name>
</gene>
<keyword evidence="5" id="KW-0547">Nucleotide-binding</keyword>
<comment type="cofactor">
    <cofactor evidence="1">
        <name>Mg(2+)</name>
        <dbReference type="ChEBI" id="CHEBI:18420"/>
    </cofactor>
</comment>
<keyword evidence="6" id="KW-0067">ATP-binding</keyword>
<evidence type="ECO:0000256" key="3">
    <source>
        <dbReference type="ARBA" id="ARBA00022695"/>
    </source>
</evidence>
<dbReference type="Pfam" id="PF18765">
    <property type="entry name" value="Polbeta"/>
    <property type="match status" value="1"/>
</dbReference>
<evidence type="ECO:0000313" key="10">
    <source>
        <dbReference type="Proteomes" id="UP001054811"/>
    </source>
</evidence>
<evidence type="ECO:0000256" key="1">
    <source>
        <dbReference type="ARBA" id="ARBA00001946"/>
    </source>
</evidence>
<evidence type="ECO:0000256" key="5">
    <source>
        <dbReference type="ARBA" id="ARBA00022741"/>
    </source>
</evidence>